<keyword evidence="4" id="KW-0472">Membrane</keyword>
<keyword evidence="1" id="KW-0145">Chemotaxis</keyword>
<evidence type="ECO:0000259" key="6">
    <source>
        <dbReference type="PROSITE" id="PS50885"/>
    </source>
</evidence>
<comment type="similarity">
    <text evidence="2">Belongs to the methyl-accepting chemotaxis (MCP) protein family.</text>
</comment>
<reference evidence="8" key="1">
    <citation type="journal article" date="2019" name="Int. J. Syst. Evol. Microbiol.">
        <title>The Global Catalogue of Microorganisms (GCM) 10K type strain sequencing project: providing services to taxonomists for standard genome sequencing and annotation.</title>
        <authorList>
            <consortium name="The Broad Institute Genomics Platform"/>
            <consortium name="The Broad Institute Genome Sequencing Center for Infectious Disease"/>
            <person name="Wu L."/>
            <person name="Ma J."/>
        </authorList>
    </citation>
    <scope>NUCLEOTIDE SEQUENCE [LARGE SCALE GENOMIC DNA]</scope>
    <source>
        <strain evidence="8">KCTC 52168</strain>
    </source>
</reference>
<evidence type="ECO:0000313" key="7">
    <source>
        <dbReference type="EMBL" id="MFC3148256.1"/>
    </source>
</evidence>
<evidence type="ECO:0000313" key="8">
    <source>
        <dbReference type="Proteomes" id="UP001595556"/>
    </source>
</evidence>
<keyword evidence="8" id="KW-1185">Reference proteome</keyword>
<dbReference type="PROSITE" id="PS50111">
    <property type="entry name" value="CHEMOTAXIS_TRANSDUC_2"/>
    <property type="match status" value="1"/>
</dbReference>
<dbReference type="PANTHER" id="PTHR43531">
    <property type="entry name" value="PROTEIN ICFG"/>
    <property type="match status" value="1"/>
</dbReference>
<gene>
    <name evidence="7" type="ORF">ACFOEN_11450</name>
</gene>
<dbReference type="CDD" id="cd11386">
    <property type="entry name" value="MCP_signal"/>
    <property type="match status" value="1"/>
</dbReference>
<accession>A0ABV7H9K1</accession>
<keyword evidence="4" id="KW-1133">Transmembrane helix</keyword>
<dbReference type="Pfam" id="PF00015">
    <property type="entry name" value="MCPsignal"/>
    <property type="match status" value="1"/>
</dbReference>
<dbReference type="SMART" id="SM00283">
    <property type="entry name" value="MA"/>
    <property type="match status" value="1"/>
</dbReference>
<dbReference type="Proteomes" id="UP001595556">
    <property type="component" value="Unassembled WGS sequence"/>
</dbReference>
<dbReference type="PANTHER" id="PTHR43531:SF11">
    <property type="entry name" value="METHYL-ACCEPTING CHEMOTAXIS PROTEIN 3"/>
    <property type="match status" value="1"/>
</dbReference>
<evidence type="ECO:0000256" key="1">
    <source>
        <dbReference type="ARBA" id="ARBA00022500"/>
    </source>
</evidence>
<evidence type="ECO:0000256" key="3">
    <source>
        <dbReference type="PROSITE-ProRule" id="PRU00284"/>
    </source>
</evidence>
<feature type="domain" description="HAMP" evidence="6">
    <location>
        <begin position="352"/>
        <end position="393"/>
    </location>
</feature>
<dbReference type="Gene3D" id="1.10.287.950">
    <property type="entry name" value="Methyl-accepting chemotaxis protein"/>
    <property type="match status" value="1"/>
</dbReference>
<comment type="caution">
    <text evidence="7">The sequence shown here is derived from an EMBL/GenBank/DDBJ whole genome shotgun (WGS) entry which is preliminary data.</text>
</comment>
<feature type="transmembrane region" description="Helical" evidence="4">
    <location>
        <begin position="20"/>
        <end position="41"/>
    </location>
</feature>
<dbReference type="SMART" id="SM00304">
    <property type="entry name" value="HAMP"/>
    <property type="match status" value="1"/>
</dbReference>
<name>A0ABV7H9K1_9BURK</name>
<evidence type="ECO:0000259" key="5">
    <source>
        <dbReference type="PROSITE" id="PS50111"/>
    </source>
</evidence>
<keyword evidence="3" id="KW-0807">Transducer</keyword>
<dbReference type="RefSeq" id="WP_377304016.1">
    <property type="nucleotide sequence ID" value="NZ_CP180191.1"/>
</dbReference>
<proteinExistence type="inferred from homology"/>
<dbReference type="InterPro" id="IPR004089">
    <property type="entry name" value="MCPsignal_dom"/>
</dbReference>
<feature type="domain" description="Methyl-accepting transducer" evidence="5">
    <location>
        <begin position="398"/>
        <end position="627"/>
    </location>
</feature>
<dbReference type="PROSITE" id="PS50885">
    <property type="entry name" value="HAMP"/>
    <property type="match status" value="1"/>
</dbReference>
<dbReference type="SUPFAM" id="SSF58104">
    <property type="entry name" value="Methyl-accepting chemotaxis protein (MCP) signaling domain"/>
    <property type="match status" value="1"/>
</dbReference>
<sequence>MQAALQLFWRPGVRLMERMTIPVKLFIVSACTVIPLMGLLLHDASRVRADITFVRDEMRGADQIELLRPVILSVQTHRGQTNLAKSGDEAAIAALPRIRDDLGKAIAAFDALLAREGWGGSQKRWNELKPALLDLTQGKVPETAPASFALHTQHVESLRRLNFLIAEESGLWLDPEAPSFFVMRTVVDMLIPWIEAAGTLRATTAATVRDASSVPAGQLFSRMSALDQAIGRLEVNLDALKRQQIDIPKEADVAVQSSKTLLELARAVSRGEGPAEPPQWYFAKGTEAVQAAVAMDKAFLNLLDQKLSAREDRLRVEAAIKICLSVLAIAALIYLLASFSMQTLLSVRHLCKVLGEVGEGRLSTRMDTRGRDELAAVARGMDGTAGRLSSMVADIRSAATLVQQSGERLARNNDELASRTEEQAASLEQTTASITELSRTVERNAQVAQNVSQQAQQATEAADRGEAAVQTAVQSFERIRSSSRQVADIVDVIDGIAFQTNILALNAAVEAARAGEAGRGFAVVATEVRSLAKRCTDAAREIKELIATSGEQVADGALRVAQVRDALADVLSRFRQVTGQVSEISTSSTAQSTSLTQISAAVRDLDQITQRNAQMVEQSLQTSRRLRDRADMLSNSVQTFQLRQGTADEARAMVERAVARVDEIGVAAAFAEFNDPQGEYIDRDLYIAGVDAQGLYQVFGGKPEMLGTSMRDVRGTNGAELLAKVQDAAGRGAGWIEYDFMHPETGEVRGKMSFVMPIKGHALLCGVYR</sequence>
<dbReference type="InterPro" id="IPR051310">
    <property type="entry name" value="MCP_chemotaxis"/>
</dbReference>
<organism evidence="7 8">
    <name type="scientific">Piscinibacterium candidicorallinum</name>
    <dbReference type="NCBI Taxonomy" id="1793872"/>
    <lineage>
        <taxon>Bacteria</taxon>
        <taxon>Pseudomonadati</taxon>
        <taxon>Pseudomonadota</taxon>
        <taxon>Betaproteobacteria</taxon>
        <taxon>Burkholderiales</taxon>
        <taxon>Piscinibacterium</taxon>
    </lineage>
</organism>
<evidence type="ECO:0000256" key="4">
    <source>
        <dbReference type="SAM" id="Phobius"/>
    </source>
</evidence>
<evidence type="ECO:0000256" key="2">
    <source>
        <dbReference type="ARBA" id="ARBA00029447"/>
    </source>
</evidence>
<dbReference type="EMBL" id="JBHRTI010000004">
    <property type="protein sequence ID" value="MFC3148256.1"/>
    <property type="molecule type" value="Genomic_DNA"/>
</dbReference>
<feature type="transmembrane region" description="Helical" evidence="4">
    <location>
        <begin position="318"/>
        <end position="337"/>
    </location>
</feature>
<keyword evidence="4" id="KW-0812">Transmembrane</keyword>
<protein>
    <submittedName>
        <fullName evidence="7">Methyl-accepting chemotaxis protein</fullName>
    </submittedName>
</protein>
<dbReference type="InterPro" id="IPR003660">
    <property type="entry name" value="HAMP_dom"/>
</dbReference>